<dbReference type="Gene3D" id="3.40.1580.10">
    <property type="entry name" value="SMI1/KNR4-like"/>
    <property type="match status" value="1"/>
</dbReference>
<comment type="caution">
    <text evidence="2">The sequence shown here is derived from an EMBL/GenBank/DDBJ whole genome shotgun (WGS) entry which is preliminary data.</text>
</comment>
<feature type="domain" description="Knr4/Smi1-like" evidence="1">
    <location>
        <begin position="1"/>
        <end position="129"/>
    </location>
</feature>
<reference evidence="3" key="1">
    <citation type="journal article" date="2019" name="Int. J. Syst. Evol. Microbiol.">
        <title>The Global Catalogue of Microorganisms (GCM) 10K type strain sequencing project: providing services to taxonomists for standard genome sequencing and annotation.</title>
        <authorList>
            <consortium name="The Broad Institute Genomics Platform"/>
            <consortium name="The Broad Institute Genome Sequencing Center for Infectious Disease"/>
            <person name="Wu L."/>
            <person name="Ma J."/>
        </authorList>
    </citation>
    <scope>NUCLEOTIDE SEQUENCE [LARGE SCALE GENOMIC DNA]</scope>
    <source>
        <strain evidence="3">JCM 30331</strain>
    </source>
</reference>
<protein>
    <recommendedName>
        <fullName evidence="1">Knr4/Smi1-like domain-containing protein</fullName>
    </recommendedName>
</protein>
<dbReference type="SUPFAM" id="SSF160631">
    <property type="entry name" value="SMI1/KNR4-like"/>
    <property type="match status" value="1"/>
</dbReference>
<dbReference type="InterPro" id="IPR018958">
    <property type="entry name" value="Knr4/Smi1-like_dom"/>
</dbReference>
<organism evidence="2 3">
    <name type="scientific">Deinococcus malanensis</name>
    <dbReference type="NCBI Taxonomy" id="1706855"/>
    <lineage>
        <taxon>Bacteria</taxon>
        <taxon>Thermotogati</taxon>
        <taxon>Deinococcota</taxon>
        <taxon>Deinococci</taxon>
        <taxon>Deinococcales</taxon>
        <taxon>Deinococcaceae</taxon>
        <taxon>Deinococcus</taxon>
    </lineage>
</organism>
<dbReference type="InterPro" id="IPR037883">
    <property type="entry name" value="Knr4/Smi1-like_sf"/>
</dbReference>
<dbReference type="Proteomes" id="UP000647587">
    <property type="component" value="Unassembled WGS sequence"/>
</dbReference>
<dbReference type="EMBL" id="BMPP01000006">
    <property type="protein sequence ID" value="GGK24306.1"/>
    <property type="molecule type" value="Genomic_DNA"/>
</dbReference>
<evidence type="ECO:0000259" key="1">
    <source>
        <dbReference type="SMART" id="SM00860"/>
    </source>
</evidence>
<sequence>MAFEALLGRPLPADYREFLLKHNGGYPVVTLGEAQDGEEFMLGGFLQLDPDGMDEPYTMHLCTPARREADYGWGLPADALVFADDPGGNLFTLSLDDPHHTVRFIDHESDAPFETHQVLAQGFTAFLQLIRSVDSQAALDAAAQREERKMLTSGSFPVALDAQLQRAEAHLPEVREAVRRACLEVFDEKTHFALHDDPRSRHVFDVMLWLHETATGPGITRADMHEILKAWFRDARGGFGLNGYAPGFLDDWWAARFDEGALEGDVNGKGTFTPAARTALVATLRARSV</sequence>
<keyword evidence="3" id="KW-1185">Reference proteome</keyword>
<proteinExistence type="predicted"/>
<dbReference type="Pfam" id="PF09346">
    <property type="entry name" value="SMI1_KNR4"/>
    <property type="match status" value="1"/>
</dbReference>
<evidence type="ECO:0000313" key="2">
    <source>
        <dbReference type="EMBL" id="GGK24306.1"/>
    </source>
</evidence>
<name>A0ABQ2ETQ4_9DEIO</name>
<gene>
    <name evidence="2" type="ORF">GCM10008955_17310</name>
</gene>
<accession>A0ABQ2ETQ4</accession>
<dbReference type="SMART" id="SM00860">
    <property type="entry name" value="SMI1_KNR4"/>
    <property type="match status" value="1"/>
</dbReference>
<evidence type="ECO:0000313" key="3">
    <source>
        <dbReference type="Proteomes" id="UP000647587"/>
    </source>
</evidence>